<organism evidence="5 6">
    <name type="scientific">Streptomyces shenzhenensis</name>
    <dbReference type="NCBI Taxonomy" id="943815"/>
    <lineage>
        <taxon>Bacteria</taxon>
        <taxon>Bacillati</taxon>
        <taxon>Actinomycetota</taxon>
        <taxon>Actinomycetes</taxon>
        <taxon>Kitasatosporales</taxon>
        <taxon>Streptomycetaceae</taxon>
        <taxon>Streptomyces</taxon>
    </lineage>
</organism>
<dbReference type="SUPFAM" id="SSF52540">
    <property type="entry name" value="P-loop containing nucleoside triphosphate hydrolases"/>
    <property type="match status" value="2"/>
</dbReference>
<feature type="domain" description="ABC transporter" evidence="4">
    <location>
        <begin position="2"/>
        <end position="254"/>
    </location>
</feature>
<dbReference type="SMART" id="SM00382">
    <property type="entry name" value="AAA"/>
    <property type="match status" value="2"/>
</dbReference>
<reference evidence="5 6" key="1">
    <citation type="submission" date="2017-11" db="EMBL/GenBank/DDBJ databases">
        <title>Draft genome of actinobacteria isolated from guarana (Paullinia cupana (Mart.) Ducke.</title>
        <authorList>
            <person name="Siqueira K.A."/>
            <person name="Liotti R.G."/>
            <person name="Mendes T.A.O."/>
            <person name="Soares M.A."/>
        </authorList>
    </citation>
    <scope>NUCLEOTIDE SEQUENCE [LARGE SCALE GENOMIC DNA]</scope>
    <source>
        <strain evidence="5 6">193</strain>
    </source>
</reference>
<proteinExistence type="predicted"/>
<dbReference type="GO" id="GO:0005524">
    <property type="term" value="F:ATP binding"/>
    <property type="evidence" value="ECO:0007669"/>
    <property type="project" value="UniProtKB-KW"/>
</dbReference>
<dbReference type="EMBL" id="PENI01000034">
    <property type="protein sequence ID" value="RMB81145.1"/>
    <property type="molecule type" value="Genomic_DNA"/>
</dbReference>
<evidence type="ECO:0000313" key="6">
    <source>
        <dbReference type="Proteomes" id="UP000270471"/>
    </source>
</evidence>
<feature type="region of interest" description="Disordered" evidence="3">
    <location>
        <begin position="238"/>
        <end position="265"/>
    </location>
</feature>
<keyword evidence="1" id="KW-0547">Nucleotide-binding</keyword>
<dbReference type="GO" id="GO:0022857">
    <property type="term" value="F:transmembrane transporter activity"/>
    <property type="evidence" value="ECO:0007669"/>
    <property type="project" value="TreeGrafter"/>
</dbReference>
<keyword evidence="2 5" id="KW-0067">ATP-binding</keyword>
<keyword evidence="6" id="KW-1185">Reference proteome</keyword>
<dbReference type="InterPro" id="IPR003439">
    <property type="entry name" value="ABC_transporter-like_ATP-bd"/>
</dbReference>
<evidence type="ECO:0000259" key="4">
    <source>
        <dbReference type="PROSITE" id="PS50893"/>
    </source>
</evidence>
<sequence length="492" mass="52177">MLTCRGLTTRTLTGDRLLDRIDLDLRPGRCLALLGPSGSGKTTLGLAVLALAQPGVTLTGTVRLNGTDLLALPPRDLRTARAGTVAHLPQDPASVLDPTRRVGAVLRELAALNHRRGTPPGRTRRHAVANDVRQALRAAGLPEDGPLTRRHPHRLSGGQQQRMALATALVTRPRLLVLDEPTSGLDKETTVLLARRLRDLVRGGTALLLITHDPHLAAALADETVVLERGRVVRREATGQLPAPDAPEAVPLSRPLPRSEAAPGAVRTHALTVAGDDPSRPRLAATRLTFPPGSRTLVTGLSGAGKTTLARALAGLTPATGGTVEYDGAPLPSAVERRDHDALRAVQYVHQDPRASFDEYRPVIGQLTRTAMLLRGLPADRAHDEVVTLAGRLGLFAADLTRRPTALSGGQLQRAALIRALTARPALLVCDEVTSALDAAAARATVRLLVEESEEHGTAVLFVTHDSALFAPVAQRRLRVADGRVEECDASG</sequence>
<dbReference type="AlphaFoldDB" id="A0A3M0HX35"/>
<evidence type="ECO:0000256" key="1">
    <source>
        <dbReference type="ARBA" id="ARBA00022741"/>
    </source>
</evidence>
<accession>A0A3M0HX35</accession>
<dbReference type="InterPro" id="IPR003593">
    <property type="entry name" value="AAA+_ATPase"/>
</dbReference>
<gene>
    <name evidence="5" type="ORF">CTZ28_36420</name>
</gene>
<dbReference type="PROSITE" id="PS00211">
    <property type="entry name" value="ABC_TRANSPORTER_1"/>
    <property type="match status" value="2"/>
</dbReference>
<dbReference type="Pfam" id="PF00005">
    <property type="entry name" value="ABC_tran"/>
    <property type="match status" value="2"/>
</dbReference>
<dbReference type="OrthoDB" id="4008250at2"/>
<dbReference type="Proteomes" id="UP000270471">
    <property type="component" value="Unassembled WGS sequence"/>
</dbReference>
<dbReference type="Gene3D" id="3.40.50.300">
    <property type="entry name" value="P-loop containing nucleotide triphosphate hydrolases"/>
    <property type="match status" value="2"/>
</dbReference>
<protein>
    <submittedName>
        <fullName evidence="5">ABC transporter ATP-binding protein</fullName>
    </submittedName>
</protein>
<dbReference type="InterPro" id="IPR027417">
    <property type="entry name" value="P-loop_NTPase"/>
</dbReference>
<evidence type="ECO:0000313" key="5">
    <source>
        <dbReference type="EMBL" id="RMB81145.1"/>
    </source>
</evidence>
<dbReference type="InterPro" id="IPR017871">
    <property type="entry name" value="ABC_transporter-like_CS"/>
</dbReference>
<dbReference type="GO" id="GO:0016887">
    <property type="term" value="F:ATP hydrolysis activity"/>
    <property type="evidence" value="ECO:0007669"/>
    <property type="project" value="InterPro"/>
</dbReference>
<comment type="caution">
    <text evidence="5">The sequence shown here is derived from an EMBL/GenBank/DDBJ whole genome shotgun (WGS) entry which is preliminary data.</text>
</comment>
<evidence type="ECO:0000256" key="3">
    <source>
        <dbReference type="SAM" id="MobiDB-lite"/>
    </source>
</evidence>
<dbReference type="CDD" id="cd03257">
    <property type="entry name" value="ABC_NikE_OppD_transporters"/>
    <property type="match status" value="1"/>
</dbReference>
<name>A0A3M0HX35_9ACTN</name>
<dbReference type="GO" id="GO:0005886">
    <property type="term" value="C:plasma membrane"/>
    <property type="evidence" value="ECO:0007669"/>
    <property type="project" value="TreeGrafter"/>
</dbReference>
<feature type="domain" description="ABC transporter" evidence="4">
    <location>
        <begin position="266"/>
        <end position="490"/>
    </location>
</feature>
<dbReference type="PROSITE" id="PS50893">
    <property type="entry name" value="ABC_TRANSPORTER_2"/>
    <property type="match status" value="2"/>
</dbReference>
<dbReference type="PANTHER" id="PTHR24220">
    <property type="entry name" value="IMPORT ATP-BINDING PROTEIN"/>
    <property type="match status" value="1"/>
</dbReference>
<evidence type="ECO:0000256" key="2">
    <source>
        <dbReference type="ARBA" id="ARBA00022840"/>
    </source>
</evidence>
<dbReference type="InterPro" id="IPR015854">
    <property type="entry name" value="ABC_transpr_LolD-like"/>
</dbReference>